<dbReference type="RefSeq" id="WP_065901860.1">
    <property type="nucleotide sequence ID" value="NZ_CP014924.1"/>
</dbReference>
<dbReference type="Gene3D" id="1.10.357.10">
    <property type="entry name" value="Tetracycline Repressor, domain 2"/>
    <property type="match status" value="1"/>
</dbReference>
<gene>
    <name evidence="4" type="ORF">AYR63_04805</name>
</gene>
<dbReference type="PROSITE" id="PS50977">
    <property type="entry name" value="HTH_TETR_2"/>
    <property type="match status" value="1"/>
</dbReference>
<evidence type="ECO:0000256" key="1">
    <source>
        <dbReference type="ARBA" id="ARBA00023125"/>
    </source>
</evidence>
<evidence type="ECO:0000259" key="3">
    <source>
        <dbReference type="PROSITE" id="PS50977"/>
    </source>
</evidence>
<evidence type="ECO:0000256" key="2">
    <source>
        <dbReference type="PROSITE-ProRule" id="PRU00335"/>
    </source>
</evidence>
<keyword evidence="1 2" id="KW-0238">DNA-binding</keyword>
<proteinExistence type="predicted"/>
<feature type="DNA-binding region" description="H-T-H motif" evidence="2">
    <location>
        <begin position="28"/>
        <end position="47"/>
    </location>
</feature>
<dbReference type="Pfam" id="PF00440">
    <property type="entry name" value="TetR_N"/>
    <property type="match status" value="1"/>
</dbReference>
<dbReference type="Proteomes" id="UP000093267">
    <property type="component" value="Chromosome"/>
</dbReference>
<sequence>MSKYSDTDTLIIESALHLFETPGAGNITALQVIDAAHIHRSTFYHHFATFNDLVAAMMNRVFPDPLNTDLRLSENIVNLVETIDNNQVLFRHLMQFRGKFEEIVKQRFVLDVNLWTKNVETNPVAVELLYGCVIGMMASWLNNPQIKKKDVLFYFERLADAFQLDITG</sequence>
<name>A0A1B2IWW3_9LACO</name>
<dbReference type="EMBL" id="CP014924">
    <property type="protein sequence ID" value="ANZ66519.1"/>
    <property type="molecule type" value="Genomic_DNA"/>
</dbReference>
<protein>
    <recommendedName>
        <fullName evidence="3">HTH tetR-type domain-containing protein</fullName>
    </recommendedName>
</protein>
<organism evidence="4 5">
    <name type="scientific">Secundilactobacillus paracollinoides</name>
    <dbReference type="NCBI Taxonomy" id="240427"/>
    <lineage>
        <taxon>Bacteria</taxon>
        <taxon>Bacillati</taxon>
        <taxon>Bacillota</taxon>
        <taxon>Bacilli</taxon>
        <taxon>Lactobacillales</taxon>
        <taxon>Lactobacillaceae</taxon>
        <taxon>Secundilactobacillus</taxon>
    </lineage>
</organism>
<dbReference type="AlphaFoldDB" id="A0A1B2IWW3"/>
<keyword evidence="5" id="KW-1185">Reference proteome</keyword>
<dbReference type="OrthoDB" id="9810250at2"/>
<accession>A0A1B2IWW3</accession>
<evidence type="ECO:0000313" key="4">
    <source>
        <dbReference type="EMBL" id="ANZ66519.1"/>
    </source>
</evidence>
<dbReference type="SUPFAM" id="SSF46689">
    <property type="entry name" value="Homeodomain-like"/>
    <property type="match status" value="1"/>
</dbReference>
<dbReference type="InterPro" id="IPR009057">
    <property type="entry name" value="Homeodomain-like_sf"/>
</dbReference>
<feature type="domain" description="HTH tetR-type" evidence="3">
    <location>
        <begin position="5"/>
        <end position="65"/>
    </location>
</feature>
<dbReference type="InterPro" id="IPR001647">
    <property type="entry name" value="HTH_TetR"/>
</dbReference>
<evidence type="ECO:0000313" key="5">
    <source>
        <dbReference type="Proteomes" id="UP000093267"/>
    </source>
</evidence>
<dbReference type="GO" id="GO:0003677">
    <property type="term" value="F:DNA binding"/>
    <property type="evidence" value="ECO:0007669"/>
    <property type="project" value="UniProtKB-UniRule"/>
</dbReference>
<reference evidence="4 5" key="1">
    <citation type="submission" date="2016-03" db="EMBL/GenBank/DDBJ databases">
        <title>Pediococcus and Lactobacillus from brewery environment - whole genome sequencing and assembly.</title>
        <authorList>
            <person name="Behr J."/>
            <person name="Geissler A.J."/>
            <person name="Vogel R.F."/>
        </authorList>
    </citation>
    <scope>NUCLEOTIDE SEQUENCE [LARGE SCALE GENOMIC DNA]</scope>
    <source>
        <strain evidence="4 5">TMW 1.1995</strain>
    </source>
</reference>